<evidence type="ECO:0000313" key="2">
    <source>
        <dbReference type="Proteomes" id="UP000542776"/>
    </source>
</evidence>
<dbReference type="AlphaFoldDB" id="A0A7W6H5H0"/>
<proteinExistence type="predicted"/>
<protein>
    <submittedName>
        <fullName evidence="1">Uncharacterized protein</fullName>
    </submittedName>
</protein>
<comment type="caution">
    <text evidence="1">The sequence shown here is derived from an EMBL/GenBank/DDBJ whole genome shotgun (WGS) entry which is preliminary data.</text>
</comment>
<keyword evidence="2" id="KW-1185">Reference proteome</keyword>
<name>A0A7W6H5H0_9HYPH</name>
<gene>
    <name evidence="1" type="ORF">GGR04_002769</name>
</gene>
<dbReference type="Proteomes" id="UP000542776">
    <property type="component" value="Unassembled WGS sequence"/>
</dbReference>
<reference evidence="1 2" key="1">
    <citation type="submission" date="2020-08" db="EMBL/GenBank/DDBJ databases">
        <title>Genomic Encyclopedia of Type Strains, Phase IV (KMG-IV): sequencing the most valuable type-strain genomes for metagenomic binning, comparative biology and taxonomic classification.</title>
        <authorList>
            <person name="Goeker M."/>
        </authorList>
    </citation>
    <scope>NUCLEOTIDE SEQUENCE [LARGE SCALE GENOMIC DNA]</scope>
    <source>
        <strain evidence="1 2">DSM 102238</strain>
    </source>
</reference>
<dbReference type="RefSeq" id="WP_183200440.1">
    <property type="nucleotide sequence ID" value="NZ_JACIEK010000007.1"/>
</dbReference>
<dbReference type="EMBL" id="JACIEK010000007">
    <property type="protein sequence ID" value="MBB3998914.1"/>
    <property type="molecule type" value="Genomic_DNA"/>
</dbReference>
<accession>A0A7W6H5H0</accession>
<sequence length="65" mass="7190">MTPHHFTFRSKSDRDRESNLVRNYREIGIAAIAAASQACRKDKAANDVRAKVPQYAAVSSGIARD</sequence>
<evidence type="ECO:0000313" key="1">
    <source>
        <dbReference type="EMBL" id="MBB3998914.1"/>
    </source>
</evidence>
<organism evidence="1 2">
    <name type="scientific">Aureimonas pseudogalii</name>
    <dbReference type="NCBI Taxonomy" id="1744844"/>
    <lineage>
        <taxon>Bacteria</taxon>
        <taxon>Pseudomonadati</taxon>
        <taxon>Pseudomonadota</taxon>
        <taxon>Alphaproteobacteria</taxon>
        <taxon>Hyphomicrobiales</taxon>
        <taxon>Aurantimonadaceae</taxon>
        <taxon>Aureimonas</taxon>
    </lineage>
</organism>